<evidence type="ECO:0000259" key="8">
    <source>
        <dbReference type="Pfam" id="PF13396"/>
    </source>
</evidence>
<name>A0A7W9YMS0_9ACTN</name>
<dbReference type="Proteomes" id="UP000546642">
    <property type="component" value="Unassembled WGS sequence"/>
</dbReference>
<keyword evidence="2" id="KW-1003">Cell membrane</keyword>
<comment type="caution">
    <text evidence="9">The sequence shown here is derived from an EMBL/GenBank/DDBJ whole genome shotgun (WGS) entry which is preliminary data.</text>
</comment>
<dbReference type="AlphaFoldDB" id="A0A7W9YMS0"/>
<evidence type="ECO:0000313" key="10">
    <source>
        <dbReference type="Proteomes" id="UP000546642"/>
    </source>
</evidence>
<evidence type="ECO:0000256" key="2">
    <source>
        <dbReference type="ARBA" id="ARBA00022475"/>
    </source>
</evidence>
<evidence type="ECO:0000256" key="6">
    <source>
        <dbReference type="SAM" id="MobiDB-lite"/>
    </source>
</evidence>
<feature type="region of interest" description="Disordered" evidence="6">
    <location>
        <begin position="64"/>
        <end position="115"/>
    </location>
</feature>
<comment type="subcellular location">
    <subcellularLocation>
        <location evidence="1">Cell membrane</location>
        <topology evidence="1">Multi-pass membrane protein</topology>
    </subcellularLocation>
</comment>
<reference evidence="9 10" key="1">
    <citation type="submission" date="2020-08" db="EMBL/GenBank/DDBJ databases">
        <title>Sequencing the genomes of 1000 actinobacteria strains.</title>
        <authorList>
            <person name="Klenk H.-P."/>
        </authorList>
    </citation>
    <scope>NUCLEOTIDE SEQUENCE [LARGE SCALE GENOMIC DNA]</scope>
    <source>
        <strain evidence="9 10">DSM 46659</strain>
    </source>
</reference>
<dbReference type="Pfam" id="PF13396">
    <property type="entry name" value="PLDc_N"/>
    <property type="match status" value="1"/>
</dbReference>
<evidence type="ECO:0000256" key="4">
    <source>
        <dbReference type="ARBA" id="ARBA00022989"/>
    </source>
</evidence>
<dbReference type="InterPro" id="IPR027379">
    <property type="entry name" value="CLS_N"/>
</dbReference>
<feature type="domain" description="Cardiolipin synthase N-terminal" evidence="8">
    <location>
        <begin position="14"/>
        <end position="59"/>
    </location>
</feature>
<evidence type="ECO:0000256" key="5">
    <source>
        <dbReference type="ARBA" id="ARBA00023136"/>
    </source>
</evidence>
<keyword evidence="3 7" id="KW-0812">Transmembrane</keyword>
<evidence type="ECO:0000313" key="9">
    <source>
        <dbReference type="EMBL" id="MBB6175048.1"/>
    </source>
</evidence>
<evidence type="ECO:0000256" key="1">
    <source>
        <dbReference type="ARBA" id="ARBA00004651"/>
    </source>
</evidence>
<keyword evidence="4 7" id="KW-1133">Transmembrane helix</keyword>
<dbReference type="EMBL" id="JACHDS010000001">
    <property type="protein sequence ID" value="MBB6175048.1"/>
    <property type="molecule type" value="Genomic_DNA"/>
</dbReference>
<keyword evidence="10" id="KW-1185">Reference proteome</keyword>
<feature type="transmembrane region" description="Helical" evidence="7">
    <location>
        <begin position="37"/>
        <end position="57"/>
    </location>
</feature>
<organism evidence="9 10">
    <name type="scientific">Nocardiopsis mwathae</name>
    <dbReference type="NCBI Taxonomy" id="1472723"/>
    <lineage>
        <taxon>Bacteria</taxon>
        <taxon>Bacillati</taxon>
        <taxon>Actinomycetota</taxon>
        <taxon>Actinomycetes</taxon>
        <taxon>Streptosporangiales</taxon>
        <taxon>Nocardiopsidaceae</taxon>
        <taxon>Nocardiopsis</taxon>
    </lineage>
</organism>
<accession>A0A7W9YMS0</accession>
<protein>
    <recommendedName>
        <fullName evidence="8">Cardiolipin synthase N-terminal domain-containing protein</fullName>
    </recommendedName>
</protein>
<evidence type="ECO:0000256" key="3">
    <source>
        <dbReference type="ARBA" id="ARBA00022692"/>
    </source>
</evidence>
<proteinExistence type="predicted"/>
<evidence type="ECO:0000256" key="7">
    <source>
        <dbReference type="SAM" id="Phobius"/>
    </source>
</evidence>
<dbReference type="RefSeq" id="WP_184079476.1">
    <property type="nucleotide sequence ID" value="NZ_JACHDS010000001.1"/>
</dbReference>
<keyword evidence="5 7" id="KW-0472">Membrane</keyword>
<dbReference type="GO" id="GO:0005886">
    <property type="term" value="C:plasma membrane"/>
    <property type="evidence" value="ECO:0007669"/>
    <property type="project" value="UniProtKB-SubCell"/>
</dbReference>
<sequence length="115" mass="12637">MVWLAGLITLISIVLWVYAFFDALTCPADEARNLPKLLWLVIIALFVPVGALLWLFLGRPQAATASATSTGPHPASTEHMDPSDPQPPSGRSHPLGPDDDPEFLRRLNKRINPED</sequence>
<gene>
    <name evidence="9" type="ORF">HNR23_005108</name>
</gene>